<keyword evidence="3" id="KW-0479">Metal-binding</keyword>
<comment type="similarity">
    <text evidence="2">Belongs to the krueppel C2H2-type zinc-finger protein family.</text>
</comment>
<keyword evidence="10" id="KW-0539">Nucleus</keyword>
<organism evidence="13 14">
    <name type="scientific">Conidiobolus coronatus (strain ATCC 28846 / CBS 209.66 / NRRL 28638)</name>
    <name type="common">Delacroixia coronata</name>
    <dbReference type="NCBI Taxonomy" id="796925"/>
    <lineage>
        <taxon>Eukaryota</taxon>
        <taxon>Fungi</taxon>
        <taxon>Fungi incertae sedis</taxon>
        <taxon>Zoopagomycota</taxon>
        <taxon>Entomophthoromycotina</taxon>
        <taxon>Entomophthoromycetes</taxon>
        <taxon>Entomophthorales</taxon>
        <taxon>Ancylistaceae</taxon>
        <taxon>Conidiobolus</taxon>
    </lineage>
</organism>
<dbReference type="SMART" id="SM00355">
    <property type="entry name" value="ZnF_C2H2"/>
    <property type="match status" value="1"/>
</dbReference>
<reference evidence="13 14" key="1">
    <citation type="journal article" date="2015" name="Genome Biol. Evol.">
        <title>Phylogenomic analyses indicate that early fungi evolved digesting cell walls of algal ancestors of land plants.</title>
        <authorList>
            <person name="Chang Y."/>
            <person name="Wang S."/>
            <person name="Sekimoto S."/>
            <person name="Aerts A.L."/>
            <person name="Choi C."/>
            <person name="Clum A."/>
            <person name="LaButti K.M."/>
            <person name="Lindquist E.A."/>
            <person name="Yee Ngan C."/>
            <person name="Ohm R.A."/>
            <person name="Salamov A.A."/>
            <person name="Grigoriev I.V."/>
            <person name="Spatafora J.W."/>
            <person name="Berbee M.L."/>
        </authorList>
    </citation>
    <scope>NUCLEOTIDE SEQUENCE [LARGE SCALE GENOMIC DNA]</scope>
    <source>
        <strain evidence="13 14">NRRL 28638</strain>
    </source>
</reference>
<evidence type="ECO:0000256" key="10">
    <source>
        <dbReference type="ARBA" id="ARBA00023242"/>
    </source>
</evidence>
<comment type="subcellular location">
    <subcellularLocation>
        <location evidence="1">Nucleus</location>
    </subcellularLocation>
</comment>
<dbReference type="EMBL" id="KQ964848">
    <property type="protein sequence ID" value="KXN65601.1"/>
    <property type="molecule type" value="Genomic_DNA"/>
</dbReference>
<dbReference type="PANTHER" id="PTHR23235:SF142">
    <property type="entry name" value="ZINC FINGER PROTEIN 384"/>
    <property type="match status" value="1"/>
</dbReference>
<evidence type="ECO:0000313" key="14">
    <source>
        <dbReference type="Proteomes" id="UP000070444"/>
    </source>
</evidence>
<dbReference type="GO" id="GO:0045893">
    <property type="term" value="P:positive regulation of DNA-templated transcription"/>
    <property type="evidence" value="ECO:0007669"/>
    <property type="project" value="UniProtKB-ARBA"/>
</dbReference>
<keyword evidence="4" id="KW-0677">Repeat</keyword>
<proteinExistence type="inferred from homology"/>
<dbReference type="InterPro" id="IPR013087">
    <property type="entry name" value="Znf_C2H2_type"/>
</dbReference>
<evidence type="ECO:0000256" key="11">
    <source>
        <dbReference type="PROSITE-ProRule" id="PRU00042"/>
    </source>
</evidence>
<dbReference type="Proteomes" id="UP000070444">
    <property type="component" value="Unassembled WGS sequence"/>
</dbReference>
<dbReference type="OrthoDB" id="8922241at2759"/>
<dbReference type="PROSITE" id="PS00028">
    <property type="entry name" value="ZINC_FINGER_C2H2_1"/>
    <property type="match status" value="1"/>
</dbReference>
<dbReference type="GO" id="GO:0008270">
    <property type="term" value="F:zinc ion binding"/>
    <property type="evidence" value="ECO:0007669"/>
    <property type="project" value="UniProtKB-KW"/>
</dbReference>
<dbReference type="GO" id="GO:0005694">
    <property type="term" value="C:chromosome"/>
    <property type="evidence" value="ECO:0007669"/>
    <property type="project" value="UniProtKB-ARBA"/>
</dbReference>
<feature type="domain" description="C2H2-type" evidence="12">
    <location>
        <begin position="33"/>
        <end position="51"/>
    </location>
</feature>
<evidence type="ECO:0000256" key="5">
    <source>
        <dbReference type="ARBA" id="ARBA00022771"/>
    </source>
</evidence>
<gene>
    <name evidence="13" type="ORF">CONCODRAFT_24701</name>
</gene>
<dbReference type="PANTHER" id="PTHR23235">
    <property type="entry name" value="KRUEPPEL-LIKE TRANSCRIPTION FACTOR"/>
    <property type="match status" value="1"/>
</dbReference>
<evidence type="ECO:0000256" key="2">
    <source>
        <dbReference type="ARBA" id="ARBA00006991"/>
    </source>
</evidence>
<evidence type="ECO:0000256" key="4">
    <source>
        <dbReference type="ARBA" id="ARBA00022737"/>
    </source>
</evidence>
<evidence type="ECO:0000256" key="1">
    <source>
        <dbReference type="ARBA" id="ARBA00004123"/>
    </source>
</evidence>
<dbReference type="AlphaFoldDB" id="A0A137NS65"/>
<accession>A0A137NS65</accession>
<name>A0A137NS65_CONC2</name>
<dbReference type="PROSITE" id="PS50157">
    <property type="entry name" value="ZINC_FINGER_C2H2_2"/>
    <property type="match status" value="2"/>
</dbReference>
<evidence type="ECO:0000256" key="9">
    <source>
        <dbReference type="ARBA" id="ARBA00023163"/>
    </source>
</evidence>
<keyword evidence="7" id="KW-0805">Transcription regulation</keyword>
<evidence type="ECO:0000256" key="6">
    <source>
        <dbReference type="ARBA" id="ARBA00022833"/>
    </source>
</evidence>
<dbReference type="GO" id="GO:0000978">
    <property type="term" value="F:RNA polymerase II cis-regulatory region sequence-specific DNA binding"/>
    <property type="evidence" value="ECO:0007669"/>
    <property type="project" value="TreeGrafter"/>
</dbReference>
<evidence type="ECO:0000256" key="8">
    <source>
        <dbReference type="ARBA" id="ARBA00023125"/>
    </source>
</evidence>
<evidence type="ECO:0000256" key="7">
    <source>
        <dbReference type="ARBA" id="ARBA00023015"/>
    </source>
</evidence>
<keyword evidence="9" id="KW-0804">Transcription</keyword>
<sequence length="51" mass="6068">QENPYKCTFCPKSFKLKNTLIRHMRNHTGQKPYKCKACNKSFVRKDILEGH</sequence>
<feature type="non-terminal residue" evidence="13">
    <location>
        <position position="51"/>
    </location>
</feature>
<protein>
    <recommendedName>
        <fullName evidence="12">C2H2-type domain-containing protein</fullName>
    </recommendedName>
</protein>
<keyword evidence="8" id="KW-0238">DNA-binding</keyword>
<dbReference type="InterPro" id="IPR036236">
    <property type="entry name" value="Znf_C2H2_sf"/>
</dbReference>
<keyword evidence="14" id="KW-1185">Reference proteome</keyword>
<dbReference type="FunFam" id="3.30.160.60:FF:001732">
    <property type="entry name" value="Zgc:162936"/>
    <property type="match status" value="1"/>
</dbReference>
<feature type="non-terminal residue" evidence="13">
    <location>
        <position position="1"/>
    </location>
</feature>
<dbReference type="SUPFAM" id="SSF57667">
    <property type="entry name" value="beta-beta-alpha zinc fingers"/>
    <property type="match status" value="1"/>
</dbReference>
<dbReference type="Pfam" id="PF13465">
    <property type="entry name" value="zf-H2C2_2"/>
    <property type="match status" value="1"/>
</dbReference>
<feature type="domain" description="C2H2-type" evidence="12">
    <location>
        <begin position="5"/>
        <end position="32"/>
    </location>
</feature>
<dbReference type="Gene3D" id="3.30.160.60">
    <property type="entry name" value="Classic Zinc Finger"/>
    <property type="match status" value="2"/>
</dbReference>
<dbReference type="GO" id="GO:0000981">
    <property type="term" value="F:DNA-binding transcription factor activity, RNA polymerase II-specific"/>
    <property type="evidence" value="ECO:0007669"/>
    <property type="project" value="TreeGrafter"/>
</dbReference>
<keyword evidence="5 11" id="KW-0863">Zinc-finger</keyword>
<dbReference type="GO" id="GO:0005634">
    <property type="term" value="C:nucleus"/>
    <property type="evidence" value="ECO:0007669"/>
    <property type="project" value="UniProtKB-SubCell"/>
</dbReference>
<dbReference type="FunFam" id="3.30.160.60:FF:000367">
    <property type="entry name" value="Zinc finger protein 572"/>
    <property type="match status" value="1"/>
</dbReference>
<evidence type="ECO:0000259" key="12">
    <source>
        <dbReference type="PROSITE" id="PS50157"/>
    </source>
</evidence>
<dbReference type="STRING" id="796925.A0A137NS65"/>
<evidence type="ECO:0000313" key="13">
    <source>
        <dbReference type="EMBL" id="KXN65601.1"/>
    </source>
</evidence>
<evidence type="ECO:0000256" key="3">
    <source>
        <dbReference type="ARBA" id="ARBA00022723"/>
    </source>
</evidence>
<keyword evidence="6" id="KW-0862">Zinc</keyword>